<organism evidence="3 4">
    <name type="scientific">Geodia barretti</name>
    <name type="common">Barrett's horny sponge</name>
    <dbReference type="NCBI Taxonomy" id="519541"/>
    <lineage>
        <taxon>Eukaryota</taxon>
        <taxon>Metazoa</taxon>
        <taxon>Porifera</taxon>
        <taxon>Demospongiae</taxon>
        <taxon>Heteroscleromorpha</taxon>
        <taxon>Tetractinellida</taxon>
        <taxon>Astrophorina</taxon>
        <taxon>Geodiidae</taxon>
        <taxon>Geodia</taxon>
    </lineage>
</organism>
<dbReference type="Proteomes" id="UP001174909">
    <property type="component" value="Unassembled WGS sequence"/>
</dbReference>
<dbReference type="FunFam" id="3.40.50.1970:FF:000003">
    <property type="entry name" value="Alcohol dehydrogenase, iron-containing"/>
    <property type="match status" value="1"/>
</dbReference>
<dbReference type="Pfam" id="PF00465">
    <property type="entry name" value="Fe-ADH"/>
    <property type="match status" value="1"/>
</dbReference>
<proteinExistence type="predicted"/>
<dbReference type="PANTHER" id="PTHR11496">
    <property type="entry name" value="ALCOHOL DEHYDROGENASE"/>
    <property type="match status" value="1"/>
</dbReference>
<feature type="domain" description="Alcohol dehydrogenase iron-type/glycerol dehydrogenase GldA" evidence="2">
    <location>
        <begin position="18"/>
        <end position="189"/>
    </location>
</feature>
<dbReference type="GO" id="GO:0005739">
    <property type="term" value="C:mitochondrion"/>
    <property type="evidence" value="ECO:0007669"/>
    <property type="project" value="TreeGrafter"/>
</dbReference>
<dbReference type="Gene3D" id="3.40.50.1970">
    <property type="match status" value="1"/>
</dbReference>
<evidence type="ECO:0000256" key="1">
    <source>
        <dbReference type="ARBA" id="ARBA00023002"/>
    </source>
</evidence>
<dbReference type="GO" id="GO:0046872">
    <property type="term" value="F:metal ion binding"/>
    <property type="evidence" value="ECO:0007669"/>
    <property type="project" value="InterPro"/>
</dbReference>
<evidence type="ECO:0000259" key="2">
    <source>
        <dbReference type="Pfam" id="PF00465"/>
    </source>
</evidence>
<reference evidence="3" key="1">
    <citation type="submission" date="2023-03" db="EMBL/GenBank/DDBJ databases">
        <authorList>
            <person name="Steffen K."/>
            <person name="Cardenas P."/>
        </authorList>
    </citation>
    <scope>NUCLEOTIDE SEQUENCE</scope>
</reference>
<dbReference type="GO" id="GO:0004022">
    <property type="term" value="F:alcohol dehydrogenase (NAD+) activity"/>
    <property type="evidence" value="ECO:0007669"/>
    <property type="project" value="TreeGrafter"/>
</dbReference>
<evidence type="ECO:0000313" key="3">
    <source>
        <dbReference type="EMBL" id="CAI8007866.1"/>
    </source>
</evidence>
<dbReference type="AlphaFoldDB" id="A0AA35RCJ1"/>
<dbReference type="InterPro" id="IPR001670">
    <property type="entry name" value="ADH_Fe/GldA"/>
</dbReference>
<gene>
    <name evidence="3" type="ORF">GBAR_LOCUS5445</name>
</gene>
<name>A0AA35RCJ1_GEOBA</name>
<dbReference type="InterPro" id="IPR039697">
    <property type="entry name" value="Alcohol_dehydrogenase_Fe"/>
</dbReference>
<accession>A0AA35RCJ1</accession>
<keyword evidence="1" id="KW-0560">Oxidoreductase</keyword>
<evidence type="ECO:0000313" key="4">
    <source>
        <dbReference type="Proteomes" id="UP001174909"/>
    </source>
</evidence>
<protein>
    <submittedName>
        <fullName evidence="3">Hydroxyacid-oxoacid transhydrogenase, mitochondrial</fullName>
    </submittedName>
</protein>
<dbReference type="PANTHER" id="PTHR11496:SF83">
    <property type="entry name" value="HYDROXYACID-OXOACID TRANSHYDROGENASE, MITOCHONDRIAL"/>
    <property type="match status" value="1"/>
</dbReference>
<dbReference type="EMBL" id="CASHTH010000800">
    <property type="protein sequence ID" value="CAI8007866.1"/>
    <property type="molecule type" value="Genomic_DNA"/>
</dbReference>
<keyword evidence="4" id="KW-1185">Reference proteome</keyword>
<sequence length="223" mass="23597">MMVSGSSLETAYTIDTSSIKFGPGVTREVGYEMRRLDARRVMVVTDPRMASSEAVAITLESLRDEAIDAVLFDRVSVEPTDVSFKEAIAFATEGAFDGFVAVGGGSSIDTAKAANLYVTYPADFLAYVNAPIGEGRPVPGPLKPLIAIPTTSGTGSETTGVAIFDLLELEAKTGIAHRALRPVMGIVDPLHSRTLPSQVVACSGFDVLCHGLESYTALPFHRA</sequence>
<comment type="caution">
    <text evidence="3">The sequence shown here is derived from an EMBL/GenBank/DDBJ whole genome shotgun (WGS) entry which is preliminary data.</text>
</comment>
<dbReference type="SUPFAM" id="SSF56796">
    <property type="entry name" value="Dehydroquinate synthase-like"/>
    <property type="match status" value="1"/>
</dbReference>